<evidence type="ECO:0000313" key="1">
    <source>
        <dbReference type="EMBL" id="BBF70873.1"/>
    </source>
</evidence>
<protein>
    <submittedName>
        <fullName evidence="1">Uncharacterized protein</fullName>
    </submittedName>
</protein>
<reference evidence="1" key="1">
    <citation type="submission" date="2018-07" db="EMBL/GenBank/DDBJ databases">
        <title>Complete genome sequence of Sphingomonas bisphenolicum strain AO1, a bisphenol A degradative bacterium isolated from Japanese farm field.</title>
        <authorList>
            <person name="Murakami M."/>
            <person name="Koh M."/>
            <person name="Koba S."/>
            <person name="Matsumura Y."/>
        </authorList>
    </citation>
    <scope>NUCLEOTIDE SEQUENCE</scope>
    <source>
        <strain evidence="1">AO1</strain>
    </source>
</reference>
<keyword evidence="2" id="KW-1185">Reference proteome</keyword>
<gene>
    <name evidence="1" type="ORF">SBA_ch1_30730</name>
</gene>
<organism evidence="1 2">
    <name type="scientific">Sphingomonas bisphenolicum</name>
    <dbReference type="NCBI Taxonomy" id="296544"/>
    <lineage>
        <taxon>Bacteria</taxon>
        <taxon>Pseudomonadati</taxon>
        <taxon>Pseudomonadota</taxon>
        <taxon>Alphaproteobacteria</taxon>
        <taxon>Sphingomonadales</taxon>
        <taxon>Sphingomonadaceae</taxon>
        <taxon>Sphingomonas</taxon>
    </lineage>
</organism>
<accession>A0ABM7G625</accession>
<evidence type="ECO:0000313" key="2">
    <source>
        <dbReference type="Proteomes" id="UP001059971"/>
    </source>
</evidence>
<sequence>MTSIDANARTGGTVERALNVLREAAADKRKAQTRGVALALWVLRGLCADEWLVTFWECAGSDDEIGRSQGLHASYNGIVRQLRTNGGMAGVPRPDGTR</sequence>
<proteinExistence type="predicted"/>
<dbReference type="RefSeq" id="WP_261935067.1">
    <property type="nucleotide sequence ID" value="NZ_AP018817.1"/>
</dbReference>
<dbReference type="EMBL" id="AP018817">
    <property type="protein sequence ID" value="BBF70873.1"/>
    <property type="molecule type" value="Genomic_DNA"/>
</dbReference>
<dbReference type="Proteomes" id="UP001059971">
    <property type="component" value="Chromosome 1"/>
</dbReference>
<name>A0ABM7G625_9SPHN</name>